<gene>
    <name evidence="1" type="ORF">DPMN_039926</name>
</gene>
<reference evidence="1" key="1">
    <citation type="journal article" date="2019" name="bioRxiv">
        <title>The Genome of the Zebra Mussel, Dreissena polymorpha: A Resource for Invasive Species Research.</title>
        <authorList>
            <person name="McCartney M.A."/>
            <person name="Auch B."/>
            <person name="Kono T."/>
            <person name="Mallez S."/>
            <person name="Zhang Y."/>
            <person name="Obille A."/>
            <person name="Becker A."/>
            <person name="Abrahante J.E."/>
            <person name="Garbe J."/>
            <person name="Badalamenti J.P."/>
            <person name="Herman A."/>
            <person name="Mangelson H."/>
            <person name="Liachko I."/>
            <person name="Sullivan S."/>
            <person name="Sone E.D."/>
            <person name="Koren S."/>
            <person name="Silverstein K.A.T."/>
            <person name="Beckman K.B."/>
            <person name="Gohl D.M."/>
        </authorList>
    </citation>
    <scope>NUCLEOTIDE SEQUENCE</scope>
    <source>
        <strain evidence="1">Duluth1</strain>
        <tissue evidence="1">Whole animal</tissue>
    </source>
</reference>
<keyword evidence="2" id="KW-1185">Reference proteome</keyword>
<comment type="caution">
    <text evidence="1">The sequence shown here is derived from an EMBL/GenBank/DDBJ whole genome shotgun (WGS) entry which is preliminary data.</text>
</comment>
<reference evidence="1" key="2">
    <citation type="submission" date="2020-11" db="EMBL/GenBank/DDBJ databases">
        <authorList>
            <person name="McCartney M.A."/>
            <person name="Auch B."/>
            <person name="Kono T."/>
            <person name="Mallez S."/>
            <person name="Becker A."/>
            <person name="Gohl D.M."/>
            <person name="Silverstein K.A.T."/>
            <person name="Koren S."/>
            <person name="Bechman K.B."/>
            <person name="Herman A."/>
            <person name="Abrahante J.E."/>
            <person name="Garbe J."/>
        </authorList>
    </citation>
    <scope>NUCLEOTIDE SEQUENCE</scope>
    <source>
        <strain evidence="1">Duluth1</strain>
        <tissue evidence="1">Whole animal</tissue>
    </source>
</reference>
<accession>A0A9D4CVW4</accession>
<proteinExistence type="predicted"/>
<dbReference type="Proteomes" id="UP000828390">
    <property type="component" value="Unassembled WGS sequence"/>
</dbReference>
<dbReference type="EMBL" id="JAIWYP010000011">
    <property type="protein sequence ID" value="KAH3733497.1"/>
    <property type="molecule type" value="Genomic_DNA"/>
</dbReference>
<evidence type="ECO:0000313" key="1">
    <source>
        <dbReference type="EMBL" id="KAH3733497.1"/>
    </source>
</evidence>
<dbReference type="AlphaFoldDB" id="A0A9D4CVW4"/>
<sequence length="100" mass="11455">MIQHTCWRTWLFPVEVGVTGFCSQSVHDSIRNNWQGETRGYPETEPSSRMGIKLAVAEARGEELEAINQHTVTDHHCGSTAIRMFMEVKGRNILRRRNPC</sequence>
<evidence type="ECO:0000313" key="2">
    <source>
        <dbReference type="Proteomes" id="UP000828390"/>
    </source>
</evidence>
<organism evidence="1 2">
    <name type="scientific">Dreissena polymorpha</name>
    <name type="common">Zebra mussel</name>
    <name type="synonym">Mytilus polymorpha</name>
    <dbReference type="NCBI Taxonomy" id="45954"/>
    <lineage>
        <taxon>Eukaryota</taxon>
        <taxon>Metazoa</taxon>
        <taxon>Spiralia</taxon>
        <taxon>Lophotrochozoa</taxon>
        <taxon>Mollusca</taxon>
        <taxon>Bivalvia</taxon>
        <taxon>Autobranchia</taxon>
        <taxon>Heteroconchia</taxon>
        <taxon>Euheterodonta</taxon>
        <taxon>Imparidentia</taxon>
        <taxon>Neoheterodontei</taxon>
        <taxon>Myida</taxon>
        <taxon>Dreissenoidea</taxon>
        <taxon>Dreissenidae</taxon>
        <taxon>Dreissena</taxon>
    </lineage>
</organism>
<protein>
    <submittedName>
        <fullName evidence="1">Uncharacterized protein</fullName>
    </submittedName>
</protein>
<name>A0A9D4CVW4_DREPO</name>